<accession>A0A9Q3F9U7</accession>
<evidence type="ECO:0008006" key="3">
    <source>
        <dbReference type="Google" id="ProtNLM"/>
    </source>
</evidence>
<dbReference type="Proteomes" id="UP000765509">
    <property type="component" value="Unassembled WGS sequence"/>
</dbReference>
<dbReference type="EMBL" id="AVOT02038471">
    <property type="protein sequence ID" value="MBW0533360.1"/>
    <property type="molecule type" value="Genomic_DNA"/>
</dbReference>
<dbReference type="AlphaFoldDB" id="A0A9Q3F9U7"/>
<comment type="caution">
    <text evidence="1">The sequence shown here is derived from an EMBL/GenBank/DDBJ whole genome shotgun (WGS) entry which is preliminary data.</text>
</comment>
<name>A0A9Q3F9U7_9BASI</name>
<dbReference type="OrthoDB" id="2668416at2759"/>
<proteinExistence type="predicted"/>
<evidence type="ECO:0000313" key="1">
    <source>
        <dbReference type="EMBL" id="MBW0533360.1"/>
    </source>
</evidence>
<sequence>MLIHSISGSVANANHKDIHGLTMEEKARVTLYPLGHGSSYDTAGQLFNISKSTAFNMSQAVVQAILLSLHNTTTSSPDVNDMHAWNSIKESFRRWQGLSNIAGAIDGTHIPMIPPPKNEWKCCVNCKG</sequence>
<gene>
    <name evidence="1" type="ORF">O181_073075</name>
</gene>
<reference evidence="1" key="1">
    <citation type="submission" date="2021-03" db="EMBL/GenBank/DDBJ databases">
        <title>Draft genome sequence of rust myrtle Austropuccinia psidii MF-1, a brazilian biotype.</title>
        <authorList>
            <person name="Quecine M.C."/>
            <person name="Pachon D.M.R."/>
            <person name="Bonatelli M.L."/>
            <person name="Correr F.H."/>
            <person name="Franceschini L.M."/>
            <person name="Leite T.F."/>
            <person name="Margarido G.R.A."/>
            <person name="Almeida C.A."/>
            <person name="Ferrarezi J.A."/>
            <person name="Labate C.A."/>
        </authorList>
    </citation>
    <scope>NUCLEOTIDE SEQUENCE</scope>
    <source>
        <strain evidence="1">MF-1</strain>
    </source>
</reference>
<protein>
    <recommendedName>
        <fullName evidence="3">DDE Tnp4 domain-containing protein</fullName>
    </recommendedName>
</protein>
<evidence type="ECO:0000313" key="2">
    <source>
        <dbReference type="Proteomes" id="UP000765509"/>
    </source>
</evidence>
<organism evidence="1 2">
    <name type="scientific">Austropuccinia psidii MF-1</name>
    <dbReference type="NCBI Taxonomy" id="1389203"/>
    <lineage>
        <taxon>Eukaryota</taxon>
        <taxon>Fungi</taxon>
        <taxon>Dikarya</taxon>
        <taxon>Basidiomycota</taxon>
        <taxon>Pucciniomycotina</taxon>
        <taxon>Pucciniomycetes</taxon>
        <taxon>Pucciniales</taxon>
        <taxon>Sphaerophragmiaceae</taxon>
        <taxon>Austropuccinia</taxon>
    </lineage>
</organism>
<keyword evidence="2" id="KW-1185">Reference proteome</keyword>